<proteinExistence type="inferred from homology"/>
<evidence type="ECO:0000256" key="8">
    <source>
        <dbReference type="ARBA" id="ARBA00022793"/>
    </source>
</evidence>
<dbReference type="InterPro" id="IPR011060">
    <property type="entry name" value="RibuloseP-bd_barrel"/>
</dbReference>
<evidence type="ECO:0000256" key="12">
    <source>
        <dbReference type="ARBA" id="ARBA00023239"/>
    </source>
</evidence>
<dbReference type="AlphaFoldDB" id="A0A099KRW0"/>
<comment type="catalytic activity">
    <reaction evidence="2 15">
        <text>1-(2-carboxyphenylamino)-1-deoxy-D-ribulose 5-phosphate + H(+) = (1S,2R)-1-C-(indol-3-yl)glycerol 3-phosphate + CO2 + H2O</text>
        <dbReference type="Rhea" id="RHEA:23476"/>
        <dbReference type="ChEBI" id="CHEBI:15377"/>
        <dbReference type="ChEBI" id="CHEBI:15378"/>
        <dbReference type="ChEBI" id="CHEBI:16526"/>
        <dbReference type="ChEBI" id="CHEBI:58613"/>
        <dbReference type="ChEBI" id="CHEBI:58866"/>
        <dbReference type="EC" id="4.1.1.48"/>
    </reaction>
</comment>
<dbReference type="Proteomes" id="UP000029843">
    <property type="component" value="Unassembled WGS sequence"/>
</dbReference>
<evidence type="ECO:0000313" key="20">
    <source>
        <dbReference type="Proteomes" id="UP000029843"/>
    </source>
</evidence>
<evidence type="ECO:0000256" key="4">
    <source>
        <dbReference type="ARBA" id="ARBA00004696"/>
    </source>
</evidence>
<accession>A0A099KRW0</accession>
<evidence type="ECO:0000256" key="14">
    <source>
        <dbReference type="ARBA" id="ARBA00025592"/>
    </source>
</evidence>
<evidence type="ECO:0000313" key="19">
    <source>
        <dbReference type="EMBL" id="KGJ92950.1"/>
    </source>
</evidence>
<dbReference type="GO" id="GO:0004425">
    <property type="term" value="F:indole-3-glycerol-phosphate synthase activity"/>
    <property type="evidence" value="ECO:0007669"/>
    <property type="project" value="UniProtKB-UniRule"/>
</dbReference>
<comment type="catalytic activity">
    <reaction evidence="1 16">
        <text>N-(5-phospho-beta-D-ribosyl)anthranilate = 1-(2-carboxyphenylamino)-1-deoxy-D-ribulose 5-phosphate</text>
        <dbReference type="Rhea" id="RHEA:21540"/>
        <dbReference type="ChEBI" id="CHEBI:18277"/>
        <dbReference type="ChEBI" id="CHEBI:58613"/>
        <dbReference type="EC" id="5.3.1.24"/>
    </reaction>
</comment>
<dbReference type="SUPFAM" id="SSF51366">
    <property type="entry name" value="Ribulose-phoshate binding barrel"/>
    <property type="match status" value="2"/>
</dbReference>
<keyword evidence="9 15" id="KW-0822">Tryptophan biosynthesis</keyword>
<dbReference type="EMBL" id="JQED01000015">
    <property type="protein sequence ID" value="KGJ92950.1"/>
    <property type="molecule type" value="Genomic_DNA"/>
</dbReference>
<dbReference type="PATRIC" id="fig|28229.4.peg.1448"/>
<evidence type="ECO:0000256" key="10">
    <source>
        <dbReference type="ARBA" id="ARBA00023141"/>
    </source>
</evidence>
<dbReference type="Pfam" id="PF00218">
    <property type="entry name" value="IGPS"/>
    <property type="match status" value="1"/>
</dbReference>
<reference evidence="19 20" key="1">
    <citation type="submission" date="2014-08" db="EMBL/GenBank/DDBJ databases">
        <title>Genomic and Phenotypic Diversity of Colwellia psychrerythraea strains from Disparate Marine Basins.</title>
        <authorList>
            <person name="Techtmann S.M."/>
            <person name="Stelling S.C."/>
            <person name="Utturkar S.M."/>
            <person name="Alshibli N."/>
            <person name="Harris A."/>
            <person name="Brown S.D."/>
            <person name="Hazen T.C."/>
        </authorList>
    </citation>
    <scope>NUCLEOTIDE SEQUENCE [LARGE SCALE GENOMIC DNA]</scope>
    <source>
        <strain evidence="19 20">ND2E</strain>
    </source>
</reference>
<evidence type="ECO:0000256" key="7">
    <source>
        <dbReference type="ARBA" id="ARBA00022605"/>
    </source>
</evidence>
<evidence type="ECO:0000259" key="17">
    <source>
        <dbReference type="Pfam" id="PF00218"/>
    </source>
</evidence>
<sequence>MTNHTNTSAEKNILEKIVDDKRIEIDALKISKPLASFIDELVPTTKDMYAALTRTKDKPYAGFILECKKASPSKGLIRPDFDVKAICQTYDKYAAAISVLTDEKYFQGNFDYLKTVTQTVKCPVLNKDFFVDSYQVYLARYYGADAILLMLSVLSDEEYLELSVIAEQYNLAVLTEISTPEERDRAIKLNAKMIGINNRNLRDLSTDISRTFDFAPTIPDNRIIISESGIYSNAQVRELAPAVDGFLVGSSLMDPKNNPYQDIDLACRKLIYGNNKVCGLTDIKYSSAAADAGARFGGLIFAEKSPRYVTKEHAQNIIKAEPKLEYVGVFVNEEREKIIELVKTLRLCAVQLHGSEDKHYIEALTAELALNNCDFCQVWQASPVAQSVPLLNSTVSHHVLDGQSPGSGKTFNWQVLTLSEQNLSKSFLAGGLNNDNIGHALEQLTDVDLFGLDLNSGVEDSPGIKSSEKLAQVFSQIRNY</sequence>
<keyword evidence="10 15" id="KW-0057">Aromatic amino acid biosynthesis</keyword>
<gene>
    <name evidence="15" type="primary">trpC</name>
    <name evidence="16" type="synonym">trpF</name>
    <name evidence="19" type="ORF">ND2E_2416</name>
</gene>
<evidence type="ECO:0000256" key="5">
    <source>
        <dbReference type="ARBA" id="ARBA00007902"/>
    </source>
</evidence>
<keyword evidence="12 15" id="KW-0456">Lyase</keyword>
<dbReference type="Pfam" id="PF00697">
    <property type="entry name" value="PRAI"/>
    <property type="match status" value="1"/>
</dbReference>
<dbReference type="RefSeq" id="WP_033093200.1">
    <property type="nucleotide sequence ID" value="NZ_JQED01000015.1"/>
</dbReference>
<dbReference type="InterPro" id="IPR013798">
    <property type="entry name" value="Indole-3-glycerol_P_synth_dom"/>
</dbReference>
<dbReference type="UniPathway" id="UPA00035">
    <property type="reaction ID" value="UER00042"/>
</dbReference>
<dbReference type="GO" id="GO:0000162">
    <property type="term" value="P:L-tryptophan biosynthetic process"/>
    <property type="evidence" value="ECO:0007669"/>
    <property type="project" value="UniProtKB-UniRule"/>
</dbReference>
<dbReference type="Gene3D" id="3.20.20.70">
    <property type="entry name" value="Aldolase class I"/>
    <property type="match status" value="2"/>
</dbReference>
<dbReference type="InterPro" id="IPR001468">
    <property type="entry name" value="Indole-3-GlycerolPSynthase_CS"/>
</dbReference>
<evidence type="ECO:0000256" key="1">
    <source>
        <dbReference type="ARBA" id="ARBA00001164"/>
    </source>
</evidence>
<evidence type="ECO:0000256" key="3">
    <source>
        <dbReference type="ARBA" id="ARBA00004664"/>
    </source>
</evidence>
<protein>
    <recommendedName>
        <fullName evidence="15 16">Multifunctional fusion protein</fullName>
    </recommendedName>
    <domain>
        <recommendedName>
            <fullName evidence="15">Indole-3-glycerol phosphate synthase</fullName>
            <shortName evidence="15">IGPS</shortName>
            <ecNumber evidence="15">4.1.1.48</ecNumber>
        </recommendedName>
    </domain>
    <domain>
        <recommendedName>
            <fullName evidence="16">N-(5'-phosphoribosyl)anthranilate isomerase</fullName>
            <shortName evidence="16">PRAI</shortName>
            <ecNumber evidence="16">5.3.1.24</ecNumber>
        </recommendedName>
    </domain>
</protein>
<dbReference type="InterPro" id="IPR013785">
    <property type="entry name" value="Aldolase_TIM"/>
</dbReference>
<comment type="function">
    <text evidence="14">Bifunctional enzyme that catalyzes two sequential steps of tryptophan biosynthetic pathway. The first reaction is catalyzed by the isomerase, coded by the TrpF domain; the second reaction is catalyzed by the synthase, coded by the TrpC domain.</text>
</comment>
<comment type="similarity">
    <text evidence="15">Belongs to the TrpC family.</text>
</comment>
<keyword evidence="13" id="KW-0511">Multifunctional enzyme</keyword>
<dbReference type="EC" id="4.1.1.48" evidence="15"/>
<comment type="similarity">
    <text evidence="5">In the N-terminal section; belongs to the TrpC family.</text>
</comment>
<dbReference type="HAMAP" id="MF_00135">
    <property type="entry name" value="PRAI"/>
    <property type="match status" value="1"/>
</dbReference>
<dbReference type="InterPro" id="IPR045186">
    <property type="entry name" value="Indole-3-glycerol_P_synth"/>
</dbReference>
<dbReference type="OrthoDB" id="9804217at2"/>
<comment type="caution">
    <text evidence="19">The sequence shown here is derived from an EMBL/GenBank/DDBJ whole genome shotgun (WGS) entry which is preliminary data.</text>
</comment>
<evidence type="ECO:0000256" key="13">
    <source>
        <dbReference type="ARBA" id="ARBA00023268"/>
    </source>
</evidence>
<dbReference type="NCBIfam" id="NF006945">
    <property type="entry name" value="PRK09427.1"/>
    <property type="match status" value="1"/>
</dbReference>
<dbReference type="PANTHER" id="PTHR22854">
    <property type="entry name" value="TRYPTOPHAN BIOSYNTHESIS PROTEIN"/>
    <property type="match status" value="1"/>
</dbReference>
<dbReference type="CDD" id="cd00331">
    <property type="entry name" value="IGPS"/>
    <property type="match status" value="1"/>
</dbReference>
<evidence type="ECO:0000256" key="15">
    <source>
        <dbReference type="HAMAP-Rule" id="MF_00134"/>
    </source>
</evidence>
<feature type="domain" description="Indole-3-glycerol phosphate synthase" evidence="17">
    <location>
        <begin position="14"/>
        <end position="257"/>
    </location>
</feature>
<comment type="similarity">
    <text evidence="16">Belongs to the TrpF family.</text>
</comment>
<comment type="pathway">
    <text evidence="4 15">Amino-acid biosynthesis; L-tryptophan biosynthesis; L-tryptophan from chorismate: step 4/5.</text>
</comment>
<keyword evidence="8 15" id="KW-0210">Decarboxylase</keyword>
<evidence type="ECO:0000256" key="2">
    <source>
        <dbReference type="ARBA" id="ARBA00001633"/>
    </source>
</evidence>
<evidence type="ECO:0000256" key="16">
    <source>
        <dbReference type="HAMAP-Rule" id="MF_00135"/>
    </source>
</evidence>
<feature type="domain" description="N-(5'phosphoribosyl) anthranilate isomerase (PRAI)" evidence="18">
    <location>
        <begin position="275"/>
        <end position="475"/>
    </location>
</feature>
<comment type="pathway">
    <text evidence="3 16">Amino-acid biosynthesis; L-tryptophan biosynthesis; L-tryptophan from chorismate: step 3/5.</text>
</comment>
<dbReference type="PANTHER" id="PTHR22854:SF2">
    <property type="entry name" value="INDOLE-3-GLYCEROL-PHOSPHATE SYNTHASE"/>
    <property type="match status" value="1"/>
</dbReference>
<name>A0A099KRW0_COLPS</name>
<dbReference type="EC" id="5.3.1.24" evidence="16"/>
<evidence type="ECO:0000256" key="11">
    <source>
        <dbReference type="ARBA" id="ARBA00023235"/>
    </source>
</evidence>
<dbReference type="PROSITE" id="PS00614">
    <property type="entry name" value="IGPS"/>
    <property type="match status" value="1"/>
</dbReference>
<dbReference type="HAMAP" id="MF_00134_B">
    <property type="entry name" value="IGPS_B"/>
    <property type="match status" value="1"/>
</dbReference>
<dbReference type="FunFam" id="3.20.20.70:FF:000024">
    <property type="entry name" value="Indole-3-glycerol phosphate synthase"/>
    <property type="match status" value="1"/>
</dbReference>
<dbReference type="InterPro" id="IPR001240">
    <property type="entry name" value="PRAI_dom"/>
</dbReference>
<dbReference type="CDD" id="cd00405">
    <property type="entry name" value="PRAI"/>
    <property type="match status" value="1"/>
</dbReference>
<dbReference type="GO" id="GO:0004640">
    <property type="term" value="F:phosphoribosylanthranilate isomerase activity"/>
    <property type="evidence" value="ECO:0007669"/>
    <property type="project" value="UniProtKB-UniRule"/>
</dbReference>
<evidence type="ECO:0000256" key="9">
    <source>
        <dbReference type="ARBA" id="ARBA00022822"/>
    </source>
</evidence>
<keyword evidence="7 15" id="KW-0028">Amino-acid biosynthesis</keyword>
<keyword evidence="11 16" id="KW-0413">Isomerase</keyword>
<evidence type="ECO:0000256" key="6">
    <source>
        <dbReference type="ARBA" id="ARBA00009847"/>
    </source>
</evidence>
<organism evidence="19 20">
    <name type="scientific">Colwellia psychrerythraea</name>
    <name type="common">Vibrio psychroerythus</name>
    <dbReference type="NCBI Taxonomy" id="28229"/>
    <lineage>
        <taxon>Bacteria</taxon>
        <taxon>Pseudomonadati</taxon>
        <taxon>Pseudomonadota</taxon>
        <taxon>Gammaproteobacteria</taxon>
        <taxon>Alteromonadales</taxon>
        <taxon>Colwelliaceae</taxon>
        <taxon>Colwellia</taxon>
    </lineage>
</organism>
<comment type="similarity">
    <text evidence="6">In the C-terminal section; belongs to the TrpF family.</text>
</comment>
<evidence type="ECO:0000259" key="18">
    <source>
        <dbReference type="Pfam" id="PF00697"/>
    </source>
</evidence>